<dbReference type="GO" id="GO:0031848">
    <property type="term" value="P:protection from non-homologous end joining at telomere"/>
    <property type="evidence" value="ECO:0007669"/>
    <property type="project" value="InterPro"/>
</dbReference>
<reference evidence="2 3" key="2">
    <citation type="submission" date="2013-02" db="EMBL/GenBank/DDBJ databases">
        <title>The Genome Sequence of Plasmodium falciparum Tanzania (2000708).</title>
        <authorList>
            <consortium name="The Broad Institute Genome Sequencing Platform"/>
            <consortium name="The Broad Institute Genome Sequencing Center for Infectious Disease"/>
            <person name="Neafsey D."/>
            <person name="Cheeseman I."/>
            <person name="Volkman S."/>
            <person name="Adams J."/>
            <person name="Walker B."/>
            <person name="Young S.K."/>
            <person name="Zeng Q."/>
            <person name="Gargeya S."/>
            <person name="Fitzgerald M."/>
            <person name="Haas B."/>
            <person name="Abouelleil A."/>
            <person name="Alvarado L."/>
            <person name="Arachchi H.M."/>
            <person name="Berlin A.M."/>
            <person name="Chapman S.B."/>
            <person name="Dewar J."/>
            <person name="Goldberg J."/>
            <person name="Griggs A."/>
            <person name="Gujja S."/>
            <person name="Hansen M."/>
            <person name="Howarth C."/>
            <person name="Imamovic A."/>
            <person name="Larimer J."/>
            <person name="McCowan C."/>
            <person name="Murphy C."/>
            <person name="Neiman D."/>
            <person name="Pearson M."/>
            <person name="Priest M."/>
            <person name="Roberts A."/>
            <person name="Saif S."/>
            <person name="Shea T."/>
            <person name="Sisk P."/>
            <person name="Sykes S."/>
            <person name="Wortman J."/>
            <person name="Nusbaum C."/>
            <person name="Birren B."/>
        </authorList>
    </citation>
    <scope>NUCLEOTIDE SEQUENCE [LARGE SCALE GENOMIC DNA]</scope>
    <source>
        <strain evidence="3">Tanzania (2000708)</strain>
    </source>
</reference>
<dbReference type="Gene3D" id="1.10.10.60">
    <property type="entry name" value="Homeodomain-like"/>
    <property type="match status" value="1"/>
</dbReference>
<dbReference type="PROSITE" id="PS50090">
    <property type="entry name" value="MYB_LIKE"/>
    <property type="match status" value="1"/>
</dbReference>
<protein>
    <recommendedName>
        <fullName evidence="1">Myb-like domain-containing protein</fullName>
    </recommendedName>
</protein>
<dbReference type="InterPro" id="IPR001005">
    <property type="entry name" value="SANT/Myb"/>
</dbReference>
<dbReference type="eggNOG" id="ENOG502QXY9">
    <property type="taxonomic scope" value="Eukaryota"/>
</dbReference>
<name>A0A024W766_PLAFA</name>
<dbReference type="SUPFAM" id="SSF46689">
    <property type="entry name" value="Homeodomain-like"/>
    <property type="match status" value="1"/>
</dbReference>
<dbReference type="AlphaFoldDB" id="A0A024W766"/>
<reference evidence="2 3" key="1">
    <citation type="submission" date="2013-02" db="EMBL/GenBank/DDBJ databases">
        <title>The Genome Annotation of Plasmodium falciparum Tanzania (2000708).</title>
        <authorList>
            <consortium name="The Broad Institute Genome Sequencing Platform"/>
            <consortium name="The Broad Institute Genome Sequencing Center for Infectious Disease"/>
            <person name="Neafsey D."/>
            <person name="Hoffman S."/>
            <person name="Volkman S."/>
            <person name="Rosenthal P."/>
            <person name="Walker B."/>
            <person name="Young S.K."/>
            <person name="Zeng Q."/>
            <person name="Gargeya S."/>
            <person name="Fitzgerald M."/>
            <person name="Haas B."/>
            <person name="Abouelleil A."/>
            <person name="Allen A.W."/>
            <person name="Alvarado L."/>
            <person name="Arachchi H.M."/>
            <person name="Berlin A.M."/>
            <person name="Chapman S.B."/>
            <person name="Gainer-Dewar J."/>
            <person name="Goldberg J."/>
            <person name="Griggs A."/>
            <person name="Gujja S."/>
            <person name="Hansen M."/>
            <person name="Howarth C."/>
            <person name="Imamovic A."/>
            <person name="Ireland A."/>
            <person name="Larimer J."/>
            <person name="McCowan C."/>
            <person name="Murphy C."/>
            <person name="Pearson M."/>
            <person name="Poon T.W."/>
            <person name="Priest M."/>
            <person name="Roberts A."/>
            <person name="Saif S."/>
            <person name="Shea T."/>
            <person name="Sisk P."/>
            <person name="Sykes S."/>
            <person name="Wortman J."/>
            <person name="Nusbaum C."/>
            <person name="Birren B."/>
        </authorList>
    </citation>
    <scope>NUCLEOTIDE SEQUENCE [LARGE SCALE GENOMIC DNA]</scope>
    <source>
        <strain evidence="3">Tanzania (2000708)</strain>
    </source>
</reference>
<dbReference type="SMART" id="SM00717">
    <property type="entry name" value="SANT"/>
    <property type="match status" value="1"/>
</dbReference>
<evidence type="ECO:0000313" key="2">
    <source>
        <dbReference type="EMBL" id="ETW36764.1"/>
    </source>
</evidence>
<dbReference type="InterPro" id="IPR009057">
    <property type="entry name" value="Homeodomain-like_sf"/>
</dbReference>
<dbReference type="GO" id="GO:0000781">
    <property type="term" value="C:chromosome, telomeric region"/>
    <property type="evidence" value="ECO:0007669"/>
    <property type="project" value="InterPro"/>
</dbReference>
<dbReference type="GO" id="GO:0042162">
    <property type="term" value="F:telomeric DNA binding"/>
    <property type="evidence" value="ECO:0007669"/>
    <property type="project" value="InterPro"/>
</dbReference>
<sequence>MDIQLLKIKRSILLDEDISPVLINTKDIEGKVKINKKKIKYKTPIKWEKEETKLLIEGINTYGLSKWSQIRQSYNFPQYRTNISLKDKYRNFKKVYIIEKD</sequence>
<evidence type="ECO:0000259" key="1">
    <source>
        <dbReference type="PROSITE" id="PS50090"/>
    </source>
</evidence>
<accession>A0A024W766</accession>
<feature type="domain" description="Myb-like" evidence="1">
    <location>
        <begin position="46"/>
        <end position="93"/>
    </location>
</feature>
<dbReference type="CDD" id="cd11660">
    <property type="entry name" value="SANT_TRF"/>
    <property type="match status" value="1"/>
</dbReference>
<dbReference type="PANTHER" id="PTHR46833:SF1">
    <property type="entry name" value="TELOMERIC REPEAT-BINDING FACTOR 2"/>
    <property type="match status" value="1"/>
</dbReference>
<dbReference type="EMBL" id="KI926401">
    <property type="protein sequence ID" value="ETW36764.1"/>
    <property type="molecule type" value="Genomic_DNA"/>
</dbReference>
<dbReference type="Proteomes" id="UP000030708">
    <property type="component" value="Unassembled WGS sequence"/>
</dbReference>
<organism evidence="2 3">
    <name type="scientific">Plasmodium falciparum Tanzania</name>
    <name type="common">2000708</name>
    <dbReference type="NCBI Taxonomy" id="1036725"/>
    <lineage>
        <taxon>Eukaryota</taxon>
        <taxon>Sar</taxon>
        <taxon>Alveolata</taxon>
        <taxon>Apicomplexa</taxon>
        <taxon>Aconoidasida</taxon>
        <taxon>Haemosporida</taxon>
        <taxon>Plasmodiidae</taxon>
        <taxon>Plasmodium</taxon>
        <taxon>Plasmodium (Laverania)</taxon>
    </lineage>
</organism>
<gene>
    <name evidence="2" type="ORF">PFTANZ_02587</name>
</gene>
<proteinExistence type="predicted"/>
<dbReference type="GO" id="GO:0005634">
    <property type="term" value="C:nucleus"/>
    <property type="evidence" value="ECO:0007669"/>
    <property type="project" value="InterPro"/>
</dbReference>
<dbReference type="OrthoDB" id="608866at2759"/>
<evidence type="ECO:0000313" key="3">
    <source>
        <dbReference type="Proteomes" id="UP000030708"/>
    </source>
</evidence>
<dbReference type="PANTHER" id="PTHR46833">
    <property type="entry name" value="TELOMERIC REPEAT-BINDING FACTOR 2 TERF2"/>
    <property type="match status" value="1"/>
</dbReference>
<dbReference type="Pfam" id="PF00249">
    <property type="entry name" value="Myb_DNA-binding"/>
    <property type="match status" value="1"/>
</dbReference>
<dbReference type="InterPro" id="IPR030657">
    <property type="entry name" value="TERF2"/>
</dbReference>